<dbReference type="Gene3D" id="3.40.570.10">
    <property type="entry name" value="Extracellular Endonuclease, subunit A"/>
    <property type="match status" value="1"/>
</dbReference>
<protein>
    <submittedName>
        <fullName evidence="3">DNA/RNA non-specific endonuclease</fullName>
    </submittedName>
</protein>
<comment type="caution">
    <text evidence="3">The sequence shown here is derived from an EMBL/GenBank/DDBJ whole genome shotgun (WGS) entry which is preliminary data.</text>
</comment>
<name>A0ABS3HBM4_9ENTE</name>
<keyword evidence="4" id="KW-1185">Reference proteome</keyword>
<dbReference type="InterPro" id="IPR044929">
    <property type="entry name" value="DNA/RNA_non-sp_Endonuclease_sf"/>
</dbReference>
<dbReference type="Pfam" id="PF13930">
    <property type="entry name" value="Endonuclea_NS_2"/>
    <property type="match status" value="1"/>
</dbReference>
<dbReference type="Proteomes" id="UP000664495">
    <property type="component" value="Unassembled WGS sequence"/>
</dbReference>
<accession>A0ABS3HBM4</accession>
<gene>
    <name evidence="3" type="ORF">JZO85_01215</name>
</gene>
<reference evidence="3 4" key="1">
    <citation type="submission" date="2021-03" db="EMBL/GenBank/DDBJ databases">
        <title>Enterococcal diversity collection.</title>
        <authorList>
            <person name="Gilmore M.S."/>
            <person name="Schwartzman J."/>
            <person name="Van Tyne D."/>
            <person name="Martin M."/>
            <person name="Earl A.M."/>
            <person name="Manson A.L."/>
            <person name="Straub T."/>
            <person name="Salamzade R."/>
            <person name="Saavedra J."/>
            <person name="Lebreton F."/>
            <person name="Prichula J."/>
            <person name="Schaufler K."/>
            <person name="Gaca A."/>
            <person name="Sgardioli B."/>
            <person name="Wagenaar J."/>
            <person name="Strong T."/>
        </authorList>
    </citation>
    <scope>NUCLEOTIDE SEQUENCE [LARGE SCALE GENOMIC DNA]</scope>
    <source>
        <strain evidence="3 4">MJM16</strain>
    </source>
</reference>
<keyword evidence="3" id="KW-0540">Nuclease</keyword>
<evidence type="ECO:0000313" key="4">
    <source>
        <dbReference type="Proteomes" id="UP000664495"/>
    </source>
</evidence>
<dbReference type="GO" id="GO:0004519">
    <property type="term" value="F:endonuclease activity"/>
    <property type="evidence" value="ECO:0007669"/>
    <property type="project" value="UniProtKB-KW"/>
</dbReference>
<proteinExistence type="predicted"/>
<dbReference type="EMBL" id="JAFLVR010000002">
    <property type="protein sequence ID" value="MBO0450866.1"/>
    <property type="molecule type" value="Genomic_DNA"/>
</dbReference>
<evidence type="ECO:0000313" key="3">
    <source>
        <dbReference type="EMBL" id="MBO0450866.1"/>
    </source>
</evidence>
<dbReference type="RefSeq" id="WP_207106682.1">
    <property type="nucleotide sequence ID" value="NZ_JAFLVR010000002.1"/>
</dbReference>
<evidence type="ECO:0000256" key="1">
    <source>
        <dbReference type="SAM" id="Phobius"/>
    </source>
</evidence>
<organism evidence="3 4">
    <name type="scientific">Candidatus Enterococcus murrayae</name>
    <dbReference type="NCBI Taxonomy" id="2815321"/>
    <lineage>
        <taxon>Bacteria</taxon>
        <taxon>Bacillati</taxon>
        <taxon>Bacillota</taxon>
        <taxon>Bacilli</taxon>
        <taxon>Lactobacillales</taxon>
        <taxon>Enterococcaceae</taxon>
        <taxon>Enterococcus</taxon>
    </lineage>
</organism>
<evidence type="ECO:0000259" key="2">
    <source>
        <dbReference type="Pfam" id="PF13930"/>
    </source>
</evidence>
<keyword evidence="1" id="KW-1133">Transmembrane helix</keyword>
<feature type="transmembrane region" description="Helical" evidence="1">
    <location>
        <begin position="12"/>
        <end position="31"/>
    </location>
</feature>
<keyword evidence="1" id="KW-0472">Membrane</keyword>
<feature type="domain" description="Type VII secretion system protein EssD-like" evidence="2">
    <location>
        <begin position="79"/>
        <end position="207"/>
    </location>
</feature>
<dbReference type="InterPro" id="IPR044927">
    <property type="entry name" value="Endonuclea_NS_2"/>
</dbReference>
<keyword evidence="3" id="KW-0255">Endonuclease</keyword>
<keyword evidence="1" id="KW-0812">Transmembrane</keyword>
<keyword evidence="3" id="KW-0378">Hydrolase</keyword>
<sequence length="238" mass="27420">MNDHRSKKTDAKVLSAIVVVLAGIYGIYSQIGSHEEPTNSVKKINISQVSEVPEYDDKHQTIQLNHNQPSFSEEDLSLNEDTWTRFSELDQLNRVGVANAMLGKDLMPHQERERLYVKPTGWHQKFYNDEPLFNRAHLIAFQFSGENNNLKNLMTGTASLNDPGMNEHEIEIGNYIRKTNHHVRYRVTPYFKGNELVARGVQMEGQSIEDDEISFNLFIYNVQDGIKIDYQNGYSQKE</sequence>